<feature type="transmembrane region" description="Helical" evidence="1">
    <location>
        <begin position="110"/>
        <end position="132"/>
    </location>
</feature>
<keyword evidence="4" id="KW-1185">Reference proteome</keyword>
<dbReference type="PANTHER" id="PTHR34220">
    <property type="entry name" value="SENSOR HISTIDINE KINASE YPDA"/>
    <property type="match status" value="1"/>
</dbReference>
<evidence type="ECO:0000259" key="2">
    <source>
        <dbReference type="Pfam" id="PF06580"/>
    </source>
</evidence>
<keyword evidence="1" id="KW-0472">Membrane</keyword>
<reference evidence="3" key="1">
    <citation type="submission" date="2023-07" db="EMBL/GenBank/DDBJ databases">
        <title>The genome sequence of Rhodocytophaga aerolata KACC 12507.</title>
        <authorList>
            <person name="Zhang X."/>
        </authorList>
    </citation>
    <scope>NUCLEOTIDE SEQUENCE</scope>
    <source>
        <strain evidence="3">KACC 12507</strain>
    </source>
</reference>
<feature type="transmembrane region" description="Helical" evidence="1">
    <location>
        <begin position="83"/>
        <end position="104"/>
    </location>
</feature>
<name>A0ABT8R6Z8_9BACT</name>
<dbReference type="EMBL" id="JAUKPO010000004">
    <property type="protein sequence ID" value="MDO1446470.1"/>
    <property type="molecule type" value="Genomic_DNA"/>
</dbReference>
<keyword evidence="1" id="KW-0812">Transmembrane</keyword>
<dbReference type="GO" id="GO:0016301">
    <property type="term" value="F:kinase activity"/>
    <property type="evidence" value="ECO:0007669"/>
    <property type="project" value="UniProtKB-KW"/>
</dbReference>
<dbReference type="InterPro" id="IPR050640">
    <property type="entry name" value="Bact_2-comp_sensor_kinase"/>
</dbReference>
<keyword evidence="3" id="KW-0808">Transferase</keyword>
<dbReference type="Proteomes" id="UP001168528">
    <property type="component" value="Unassembled WGS sequence"/>
</dbReference>
<gene>
    <name evidence="3" type="ORF">Q0590_09435</name>
</gene>
<evidence type="ECO:0000313" key="3">
    <source>
        <dbReference type="EMBL" id="MDO1446470.1"/>
    </source>
</evidence>
<dbReference type="PANTHER" id="PTHR34220:SF7">
    <property type="entry name" value="SENSOR HISTIDINE KINASE YPDA"/>
    <property type="match status" value="1"/>
</dbReference>
<keyword evidence="1" id="KW-1133">Transmembrane helix</keyword>
<keyword evidence="3" id="KW-0418">Kinase</keyword>
<sequence>MAERFTYTFRIKWTSLLGALSFGIVVPTFFIPLELGSVAHLLSILVATLTSYVIWEGSKLIQALVLYFFPWEKSIIKHLVYEIAWIFVFSSVMLIIGILTYGYLVSAVNITVGVILQNIFVSFLLALLFIAFNEGAFLFTKWKQSLLEQEKLRQENLVAKVESLKKQLDPHFLFNSLSVLSGVVYKDPELADQYITKLAQVYRYVLEHNDEKQVELTKELTVVKAYCFLLNVRFYNQVVLDVQVPETSFYILPMSIQLLVENAVKHNRISQHHPLILRIYCTDTVLWVENSLYLKEVKEESTGIGLKNLEARYKYVTGKPIFIEHTNGVFKVGLPKILEQP</sequence>
<feature type="transmembrane region" description="Helical" evidence="1">
    <location>
        <begin position="12"/>
        <end position="31"/>
    </location>
</feature>
<dbReference type="Pfam" id="PF06580">
    <property type="entry name" value="His_kinase"/>
    <property type="match status" value="1"/>
</dbReference>
<proteinExistence type="predicted"/>
<accession>A0ABT8R6Z8</accession>
<protein>
    <submittedName>
        <fullName evidence="3">Histidine kinase</fullName>
    </submittedName>
</protein>
<organism evidence="3 4">
    <name type="scientific">Rhodocytophaga aerolata</name>
    <dbReference type="NCBI Taxonomy" id="455078"/>
    <lineage>
        <taxon>Bacteria</taxon>
        <taxon>Pseudomonadati</taxon>
        <taxon>Bacteroidota</taxon>
        <taxon>Cytophagia</taxon>
        <taxon>Cytophagales</taxon>
        <taxon>Rhodocytophagaceae</taxon>
        <taxon>Rhodocytophaga</taxon>
    </lineage>
</organism>
<evidence type="ECO:0000313" key="4">
    <source>
        <dbReference type="Proteomes" id="UP001168528"/>
    </source>
</evidence>
<feature type="domain" description="Signal transduction histidine kinase internal region" evidence="2">
    <location>
        <begin position="159"/>
        <end position="237"/>
    </location>
</feature>
<dbReference type="RefSeq" id="WP_302037274.1">
    <property type="nucleotide sequence ID" value="NZ_JAUKPO010000004.1"/>
</dbReference>
<comment type="caution">
    <text evidence="3">The sequence shown here is derived from an EMBL/GenBank/DDBJ whole genome shotgun (WGS) entry which is preliminary data.</text>
</comment>
<dbReference type="InterPro" id="IPR010559">
    <property type="entry name" value="Sig_transdc_His_kin_internal"/>
</dbReference>
<evidence type="ECO:0000256" key="1">
    <source>
        <dbReference type="SAM" id="Phobius"/>
    </source>
</evidence>